<dbReference type="EMBL" id="UINC01000930">
    <property type="protein sequence ID" value="SUZ64283.1"/>
    <property type="molecule type" value="Genomic_DNA"/>
</dbReference>
<proteinExistence type="predicted"/>
<reference evidence="4" key="1">
    <citation type="submission" date="2018-05" db="EMBL/GenBank/DDBJ databases">
        <authorList>
            <person name="Lanie J.A."/>
            <person name="Ng W.-L."/>
            <person name="Kazmierczak K.M."/>
            <person name="Andrzejewski T.M."/>
            <person name="Davidsen T.M."/>
            <person name="Wayne K.J."/>
            <person name="Tettelin H."/>
            <person name="Glass J.I."/>
            <person name="Rusch D."/>
            <person name="Podicherti R."/>
            <person name="Tsui H.-C.T."/>
            <person name="Winkler M.E."/>
        </authorList>
    </citation>
    <scope>NUCLEOTIDE SEQUENCE</scope>
</reference>
<evidence type="ECO:0000256" key="2">
    <source>
        <dbReference type="ARBA" id="ARBA00023315"/>
    </source>
</evidence>
<dbReference type="GO" id="GO:0003841">
    <property type="term" value="F:1-acylglycerol-3-phosphate O-acyltransferase activity"/>
    <property type="evidence" value="ECO:0007669"/>
    <property type="project" value="TreeGrafter"/>
</dbReference>
<feature type="domain" description="Phospholipid/glycerol acyltransferase" evidence="3">
    <location>
        <begin position="42"/>
        <end position="154"/>
    </location>
</feature>
<keyword evidence="2" id="KW-0012">Acyltransferase</keyword>
<dbReference type="GO" id="GO:0006654">
    <property type="term" value="P:phosphatidic acid biosynthetic process"/>
    <property type="evidence" value="ECO:0007669"/>
    <property type="project" value="TreeGrafter"/>
</dbReference>
<dbReference type="SUPFAM" id="SSF69593">
    <property type="entry name" value="Glycerol-3-phosphate (1)-acyltransferase"/>
    <property type="match status" value="1"/>
</dbReference>
<dbReference type="Pfam" id="PF01553">
    <property type="entry name" value="Acyltransferase"/>
    <property type="match status" value="1"/>
</dbReference>
<organism evidence="4">
    <name type="scientific">marine metagenome</name>
    <dbReference type="NCBI Taxonomy" id="408172"/>
    <lineage>
        <taxon>unclassified sequences</taxon>
        <taxon>metagenomes</taxon>
        <taxon>ecological metagenomes</taxon>
    </lineage>
</organism>
<evidence type="ECO:0000256" key="1">
    <source>
        <dbReference type="ARBA" id="ARBA00022679"/>
    </source>
</evidence>
<gene>
    <name evidence="4" type="ORF">METZ01_LOCUS17137</name>
</gene>
<name>A0A381PFN7_9ZZZZ</name>
<dbReference type="SMART" id="SM00563">
    <property type="entry name" value="PlsC"/>
    <property type="match status" value="1"/>
</dbReference>
<dbReference type="PANTHER" id="PTHR10434:SF40">
    <property type="entry name" value="1-ACYL-SN-GLYCEROL-3-PHOSPHATE ACYLTRANSFERASE"/>
    <property type="match status" value="1"/>
</dbReference>
<dbReference type="CDD" id="cd07989">
    <property type="entry name" value="LPLAT_AGPAT-like"/>
    <property type="match status" value="1"/>
</dbReference>
<accession>A0A381PFN7</accession>
<keyword evidence="1" id="KW-0808">Transferase</keyword>
<dbReference type="PANTHER" id="PTHR10434">
    <property type="entry name" value="1-ACYL-SN-GLYCEROL-3-PHOSPHATE ACYLTRANSFERASE"/>
    <property type="match status" value="1"/>
</dbReference>
<dbReference type="AlphaFoldDB" id="A0A381PFN7"/>
<evidence type="ECO:0000259" key="3">
    <source>
        <dbReference type="SMART" id="SM00563"/>
    </source>
</evidence>
<sequence length="220" mass="24489">MSKFRDASLLYRFGNLFGRFCFRAFGRLEISGAEGVPQFGPLIVVSNHLSLNDPPLLVAAIPRPLFFIGKKELFGNAFFRFLMTAFHVSPFDRSTAGIDAVRVLMQNLERDRAVVIFPEGTRSPDHAMQKGMLGVVYLAMKSQAPILPVGVTGTHKFPLWRVPFPFKRLKANIGQPFTLPVIEGRPSKEVMSSMLDMVMARIAALLPPEHRGVYGGDKVK</sequence>
<dbReference type="InterPro" id="IPR002123">
    <property type="entry name" value="Plipid/glycerol_acylTrfase"/>
</dbReference>
<evidence type="ECO:0000313" key="4">
    <source>
        <dbReference type="EMBL" id="SUZ64283.1"/>
    </source>
</evidence>
<protein>
    <recommendedName>
        <fullName evidence="3">Phospholipid/glycerol acyltransferase domain-containing protein</fullName>
    </recommendedName>
</protein>